<dbReference type="InterPro" id="IPR012337">
    <property type="entry name" value="RNaseH-like_sf"/>
</dbReference>
<dbReference type="EMBL" id="CAJVQA010020342">
    <property type="protein sequence ID" value="CAG8763166.1"/>
    <property type="molecule type" value="Genomic_DNA"/>
</dbReference>
<reference evidence="6" key="1">
    <citation type="submission" date="2021-06" db="EMBL/GenBank/DDBJ databases">
        <authorList>
            <person name="Kallberg Y."/>
            <person name="Tangrot J."/>
            <person name="Rosling A."/>
        </authorList>
    </citation>
    <scope>NUCLEOTIDE SEQUENCE</scope>
    <source>
        <strain evidence="6">FL966</strain>
    </source>
</reference>
<sequence length="131" mass="15356">MQTNIQTELQEISGKFAFSLNIWTSSVVKAYIEIIVHFINKDWQLQQKNFRFVKIEGSYTDKILANEPIKINEIMIDNTNNNNILIYYLELWAIGKDISFSTNNYFHCFVYVINLSVQAALKQLKNKIDKV</sequence>
<evidence type="ECO:0000256" key="4">
    <source>
        <dbReference type="ARBA" id="ARBA00022833"/>
    </source>
</evidence>
<comment type="caution">
    <text evidence="6">The sequence shown here is derived from an EMBL/GenBank/DDBJ whole genome shotgun (WGS) entry which is preliminary data.</text>
</comment>
<dbReference type="OrthoDB" id="2381924at2759"/>
<dbReference type="GO" id="GO:0008270">
    <property type="term" value="F:zinc ion binding"/>
    <property type="evidence" value="ECO:0007669"/>
    <property type="project" value="UniProtKB-KW"/>
</dbReference>
<evidence type="ECO:0000256" key="2">
    <source>
        <dbReference type="ARBA" id="ARBA00022723"/>
    </source>
</evidence>
<proteinExistence type="predicted"/>
<keyword evidence="7" id="KW-1185">Reference proteome</keyword>
<evidence type="ECO:0000256" key="1">
    <source>
        <dbReference type="ARBA" id="ARBA00004123"/>
    </source>
</evidence>
<dbReference type="GO" id="GO:0005634">
    <property type="term" value="C:nucleus"/>
    <property type="evidence" value="ECO:0007669"/>
    <property type="project" value="UniProtKB-SubCell"/>
</dbReference>
<keyword evidence="4" id="KW-0862">Zinc</keyword>
<evidence type="ECO:0000256" key="3">
    <source>
        <dbReference type="ARBA" id="ARBA00022771"/>
    </source>
</evidence>
<comment type="subcellular location">
    <subcellularLocation>
        <location evidence="1">Nucleus</location>
    </subcellularLocation>
</comment>
<keyword evidence="2" id="KW-0479">Metal-binding</keyword>
<accession>A0A9N9J7M6</accession>
<evidence type="ECO:0000313" key="7">
    <source>
        <dbReference type="Proteomes" id="UP000789759"/>
    </source>
</evidence>
<gene>
    <name evidence="6" type="ORF">CPELLU_LOCUS15440</name>
</gene>
<organism evidence="6 7">
    <name type="scientific">Cetraspora pellucida</name>
    <dbReference type="NCBI Taxonomy" id="1433469"/>
    <lineage>
        <taxon>Eukaryota</taxon>
        <taxon>Fungi</taxon>
        <taxon>Fungi incertae sedis</taxon>
        <taxon>Mucoromycota</taxon>
        <taxon>Glomeromycotina</taxon>
        <taxon>Glomeromycetes</taxon>
        <taxon>Diversisporales</taxon>
        <taxon>Gigasporaceae</taxon>
        <taxon>Cetraspora</taxon>
    </lineage>
</organism>
<dbReference type="AlphaFoldDB" id="A0A9N9J7M6"/>
<evidence type="ECO:0000313" key="6">
    <source>
        <dbReference type="EMBL" id="CAG8763166.1"/>
    </source>
</evidence>
<dbReference type="PANTHER" id="PTHR46481">
    <property type="entry name" value="ZINC FINGER BED DOMAIN-CONTAINING PROTEIN 4"/>
    <property type="match status" value="1"/>
</dbReference>
<keyword evidence="3" id="KW-0863">Zinc-finger</keyword>
<protein>
    <submittedName>
        <fullName evidence="6">8599_t:CDS:1</fullName>
    </submittedName>
</protein>
<dbReference type="PANTHER" id="PTHR46481:SF10">
    <property type="entry name" value="ZINC FINGER BED DOMAIN-CONTAINING PROTEIN 39"/>
    <property type="match status" value="1"/>
</dbReference>
<name>A0A9N9J7M6_9GLOM</name>
<dbReference type="InterPro" id="IPR052035">
    <property type="entry name" value="ZnF_BED_domain_contain"/>
</dbReference>
<dbReference type="Proteomes" id="UP000789759">
    <property type="component" value="Unassembled WGS sequence"/>
</dbReference>
<evidence type="ECO:0000256" key="5">
    <source>
        <dbReference type="ARBA" id="ARBA00023242"/>
    </source>
</evidence>
<dbReference type="SUPFAM" id="SSF53098">
    <property type="entry name" value="Ribonuclease H-like"/>
    <property type="match status" value="1"/>
</dbReference>
<keyword evidence="5" id="KW-0539">Nucleus</keyword>